<evidence type="ECO:0000313" key="2">
    <source>
        <dbReference type="EMBL" id="MTG99446.1"/>
    </source>
</evidence>
<dbReference type="Proteomes" id="UP000438760">
    <property type="component" value="Unassembled WGS sequence"/>
</dbReference>
<evidence type="ECO:0000313" key="3">
    <source>
        <dbReference type="Proteomes" id="UP000438760"/>
    </source>
</evidence>
<reference evidence="2 3" key="1">
    <citation type="submission" date="2019-11" db="EMBL/GenBank/DDBJ databases">
        <title>Genome of Strain BIT-d1.</title>
        <authorList>
            <person name="Yang Y."/>
        </authorList>
    </citation>
    <scope>NUCLEOTIDE SEQUENCE [LARGE SCALE GENOMIC DNA]</scope>
    <source>
        <strain evidence="2 3">BIT-d1</strain>
    </source>
</reference>
<dbReference type="RefSeq" id="WP_155093433.1">
    <property type="nucleotide sequence ID" value="NZ_WMJX01000087.1"/>
</dbReference>
<sequence length="183" mass="20505">MLKLVVKIILNKFLLFLILYSSSTVVAQNKKEVTDGIFVTFPSTPEYRALQGNLTYSGKTENALYMAIVVKNVIPNYSEYVQAQKTWSEKEKQQIIDALLDNAVRGKLDYSGSTGSSSKIKKGKYDGREIQFQAINPLTGNKCTVKAVILLVRNSLVSFEVWGMKDFLSSGDSDNYLNSISFY</sequence>
<keyword evidence="1" id="KW-0732">Signal</keyword>
<dbReference type="AlphaFoldDB" id="A0A6I3LPT8"/>
<keyword evidence="3" id="KW-1185">Reference proteome</keyword>
<accession>A0A6I3LPT8</accession>
<dbReference type="EMBL" id="WMJX01000087">
    <property type="protein sequence ID" value="MTG99446.1"/>
    <property type="molecule type" value="Genomic_DNA"/>
</dbReference>
<gene>
    <name evidence="2" type="ORF">GJV76_15200</name>
</gene>
<name>A0A6I3LPT8_9FLAO</name>
<comment type="caution">
    <text evidence="2">The sequence shown here is derived from an EMBL/GenBank/DDBJ whole genome shotgun (WGS) entry which is preliminary data.</text>
</comment>
<evidence type="ECO:0000256" key="1">
    <source>
        <dbReference type="SAM" id="SignalP"/>
    </source>
</evidence>
<proteinExistence type="predicted"/>
<feature type="chain" id="PRO_5026090812" evidence="1">
    <location>
        <begin position="28"/>
        <end position="183"/>
    </location>
</feature>
<dbReference type="OrthoDB" id="1150900at2"/>
<protein>
    <submittedName>
        <fullName evidence="2">Uncharacterized protein</fullName>
    </submittedName>
</protein>
<feature type="signal peptide" evidence="1">
    <location>
        <begin position="1"/>
        <end position="27"/>
    </location>
</feature>
<organism evidence="2 3">
    <name type="scientific">Myroides albus</name>
    <dbReference type="NCBI Taxonomy" id="2562892"/>
    <lineage>
        <taxon>Bacteria</taxon>
        <taxon>Pseudomonadati</taxon>
        <taxon>Bacteroidota</taxon>
        <taxon>Flavobacteriia</taxon>
        <taxon>Flavobacteriales</taxon>
        <taxon>Flavobacteriaceae</taxon>
        <taxon>Myroides</taxon>
    </lineage>
</organism>